<dbReference type="EMBL" id="CAJOBC010000165">
    <property type="protein sequence ID" value="CAF3547988.1"/>
    <property type="molecule type" value="Genomic_DNA"/>
</dbReference>
<comment type="similarity">
    <text evidence="1 6">Belongs to the methyltransferase superfamily.</text>
</comment>
<dbReference type="Proteomes" id="UP000663829">
    <property type="component" value="Unassembled WGS sequence"/>
</dbReference>
<dbReference type="SUPFAM" id="SSF53335">
    <property type="entry name" value="S-adenosyl-L-methionine-dependent methyltransferases"/>
    <property type="match status" value="1"/>
</dbReference>
<accession>A0A813QG01</accession>
<feature type="domain" description="Bin3-type SAM" evidence="7">
    <location>
        <begin position="41"/>
        <end position="254"/>
    </location>
</feature>
<keyword evidence="4 5" id="KW-0949">S-adenosyl-L-methionine</keyword>
<keyword evidence="12" id="KW-1185">Reference proteome</keyword>
<dbReference type="AlphaFoldDB" id="A0A813QG01"/>
<dbReference type="InterPro" id="IPR039772">
    <property type="entry name" value="Bin3-like"/>
</dbReference>
<dbReference type="Pfam" id="PF06859">
    <property type="entry name" value="Bin3"/>
    <property type="match status" value="1"/>
</dbReference>
<evidence type="ECO:0000256" key="2">
    <source>
        <dbReference type="ARBA" id="ARBA00022603"/>
    </source>
</evidence>
<dbReference type="Proteomes" id="UP000677228">
    <property type="component" value="Unassembled WGS sequence"/>
</dbReference>
<keyword evidence="3 6" id="KW-0808">Transferase</keyword>
<evidence type="ECO:0000313" key="8">
    <source>
        <dbReference type="EMBL" id="CAF0766524.1"/>
    </source>
</evidence>
<dbReference type="OrthoDB" id="10017101at2759"/>
<dbReference type="Gene3D" id="3.40.50.150">
    <property type="entry name" value="Vaccinia Virus protein VP39"/>
    <property type="match status" value="1"/>
</dbReference>
<dbReference type="GO" id="GO:0040031">
    <property type="term" value="P:snRNA modification"/>
    <property type="evidence" value="ECO:0007669"/>
    <property type="project" value="TreeGrafter"/>
</dbReference>
<evidence type="ECO:0000256" key="3">
    <source>
        <dbReference type="ARBA" id="ARBA00022679"/>
    </source>
</evidence>
<evidence type="ECO:0000313" key="10">
    <source>
        <dbReference type="EMBL" id="CAF3547988.1"/>
    </source>
</evidence>
<dbReference type="Proteomes" id="UP000681722">
    <property type="component" value="Unassembled WGS sequence"/>
</dbReference>
<gene>
    <name evidence="8" type="ORF">GPM918_LOCUS1681</name>
    <name evidence="9" type="ORF">OVA965_LOCUS21431</name>
    <name evidence="10" type="ORF">SRO942_LOCUS1681</name>
    <name evidence="11" type="ORF">TMI583_LOCUS22078</name>
</gene>
<dbReference type="CDD" id="cd02440">
    <property type="entry name" value="AdoMet_MTases"/>
    <property type="match status" value="1"/>
</dbReference>
<evidence type="ECO:0000256" key="1">
    <source>
        <dbReference type="ARBA" id="ARBA00008361"/>
    </source>
</evidence>
<dbReference type="InterPro" id="IPR024160">
    <property type="entry name" value="BIN3_SAM-bd_dom"/>
</dbReference>
<evidence type="ECO:0000313" key="11">
    <source>
        <dbReference type="EMBL" id="CAF3950485.1"/>
    </source>
</evidence>
<dbReference type="GO" id="GO:0017069">
    <property type="term" value="F:snRNA binding"/>
    <property type="evidence" value="ECO:0007669"/>
    <property type="project" value="TreeGrafter"/>
</dbReference>
<dbReference type="Proteomes" id="UP000682733">
    <property type="component" value="Unassembled WGS sequence"/>
</dbReference>
<dbReference type="PROSITE" id="PS51515">
    <property type="entry name" value="BIN3_SAM"/>
    <property type="match status" value="1"/>
</dbReference>
<dbReference type="FunFam" id="3.40.50.150:FF:000083">
    <property type="entry name" value="7SK snRNA methylphosphate capping enzyme"/>
    <property type="match status" value="1"/>
</dbReference>
<evidence type="ECO:0000313" key="12">
    <source>
        <dbReference type="Proteomes" id="UP000663829"/>
    </source>
</evidence>
<evidence type="ECO:0000256" key="5">
    <source>
        <dbReference type="PROSITE-ProRule" id="PRU00848"/>
    </source>
</evidence>
<evidence type="ECO:0000256" key="6">
    <source>
        <dbReference type="RuleBase" id="RU367087"/>
    </source>
</evidence>
<dbReference type="PANTHER" id="PTHR12315">
    <property type="entry name" value="BICOID-INTERACTING PROTEIN RELATED"/>
    <property type="match status" value="1"/>
</dbReference>
<reference evidence="8" key="1">
    <citation type="submission" date="2021-02" db="EMBL/GenBank/DDBJ databases">
        <authorList>
            <person name="Nowell W R."/>
        </authorList>
    </citation>
    <scope>NUCLEOTIDE SEQUENCE</scope>
</reference>
<sequence length="328" mass="38158">MLPQLGEEQEVEQVVKFTEQGEATRYGNFKGYYGYRDPSQDNRLTCMESQWFNQKDVLDIGCHSGHVTFFIAENFNPKTILGVDIDQQLIHRARQRLLNKIKNYKRTKTTSEPHMQFPLNMRFQQANFVLENDDDLNYITEEYETIIAFSVTKWIHLNFGDDGIKRFFKRIYRALRPGGILLLEPQQWQSYRIKRKMTKQVWDNYRRIEFKPTQFLSYLLSSEVGFQTCHTVATPSNKHKGFERSIFMLIKANSIDTLTYLDTLSDQQPTNLPPSISSFCCFDDDLDKISTAEKIDSSSLAANADQVASLMYTDLSTLNQVQAVQKTE</sequence>
<keyword evidence="2 6" id="KW-0489">Methyltransferase</keyword>
<dbReference type="InterPro" id="IPR010675">
    <property type="entry name" value="Bin3_C"/>
</dbReference>
<proteinExistence type="inferred from homology"/>
<dbReference type="EC" id="2.1.1.-" evidence="6"/>
<comment type="caution">
    <text evidence="8">The sequence shown here is derived from an EMBL/GenBank/DDBJ whole genome shotgun (WGS) entry which is preliminary data.</text>
</comment>
<dbReference type="GO" id="GO:0008171">
    <property type="term" value="F:O-methyltransferase activity"/>
    <property type="evidence" value="ECO:0007669"/>
    <property type="project" value="UniProtKB-UniRule"/>
</dbReference>
<protein>
    <recommendedName>
        <fullName evidence="6">RNA methyltransferase</fullName>
        <ecNumber evidence="6">2.1.1.-</ecNumber>
    </recommendedName>
</protein>
<dbReference type="EMBL" id="CAJNOQ010000165">
    <property type="protein sequence ID" value="CAF0766524.1"/>
    <property type="molecule type" value="Genomic_DNA"/>
</dbReference>
<evidence type="ECO:0000313" key="9">
    <source>
        <dbReference type="EMBL" id="CAF1147425.1"/>
    </source>
</evidence>
<dbReference type="InterPro" id="IPR029063">
    <property type="entry name" value="SAM-dependent_MTases_sf"/>
</dbReference>
<organism evidence="8 12">
    <name type="scientific">Didymodactylos carnosus</name>
    <dbReference type="NCBI Taxonomy" id="1234261"/>
    <lineage>
        <taxon>Eukaryota</taxon>
        <taxon>Metazoa</taxon>
        <taxon>Spiralia</taxon>
        <taxon>Gnathifera</taxon>
        <taxon>Rotifera</taxon>
        <taxon>Eurotatoria</taxon>
        <taxon>Bdelloidea</taxon>
        <taxon>Philodinida</taxon>
        <taxon>Philodinidae</taxon>
        <taxon>Didymodactylos</taxon>
    </lineage>
</organism>
<evidence type="ECO:0000256" key="4">
    <source>
        <dbReference type="ARBA" id="ARBA00022691"/>
    </source>
</evidence>
<dbReference type="EMBL" id="CAJOBA010029470">
    <property type="protein sequence ID" value="CAF3950485.1"/>
    <property type="molecule type" value="Genomic_DNA"/>
</dbReference>
<dbReference type="GO" id="GO:0032259">
    <property type="term" value="P:methylation"/>
    <property type="evidence" value="ECO:0007669"/>
    <property type="project" value="UniProtKB-KW"/>
</dbReference>
<evidence type="ECO:0000259" key="7">
    <source>
        <dbReference type="PROSITE" id="PS51515"/>
    </source>
</evidence>
<dbReference type="GO" id="GO:0008173">
    <property type="term" value="F:RNA methyltransferase activity"/>
    <property type="evidence" value="ECO:0007669"/>
    <property type="project" value="UniProtKB-UniRule"/>
</dbReference>
<dbReference type="PANTHER" id="PTHR12315:SF0">
    <property type="entry name" value="7SK SNRNA METHYLPHOSPHATE CAPPING ENZYME"/>
    <property type="match status" value="1"/>
</dbReference>
<dbReference type="EMBL" id="CAJNOK010011745">
    <property type="protein sequence ID" value="CAF1147425.1"/>
    <property type="molecule type" value="Genomic_DNA"/>
</dbReference>
<name>A0A813QG01_9BILA</name>